<gene>
    <name evidence="1" type="ORF">Pen02_37240</name>
</gene>
<dbReference type="Proteomes" id="UP000646749">
    <property type="component" value="Unassembled WGS sequence"/>
</dbReference>
<proteinExistence type="predicted"/>
<name>A0ABQ4E247_9ACTN</name>
<evidence type="ECO:0000313" key="2">
    <source>
        <dbReference type="Proteomes" id="UP000646749"/>
    </source>
</evidence>
<sequence length="204" mass="22788">MTRRGSQAWSGHPVGPDRATIRRMGYTHYFSYFPRSDGFRAAWPRMRADAALILDRVEAAGVRLRRDPFGGSLPAEYEVIAVNGSVADEEDGEPLVIAPRWPVRRFEGDDGRLVNFCKTGRHPYDLAVTAILLRCHRLLPDGFAIHSDGGWDTEWRHGRQRRAPLLPSASLLPSPRDLVAELFGDEATDSPLDRIRVFGPTANA</sequence>
<organism evidence="1 2">
    <name type="scientific">Plantactinospora endophytica</name>
    <dbReference type="NCBI Taxonomy" id="673535"/>
    <lineage>
        <taxon>Bacteria</taxon>
        <taxon>Bacillati</taxon>
        <taxon>Actinomycetota</taxon>
        <taxon>Actinomycetes</taxon>
        <taxon>Micromonosporales</taxon>
        <taxon>Micromonosporaceae</taxon>
        <taxon>Plantactinospora</taxon>
    </lineage>
</organism>
<dbReference type="EMBL" id="BONW01000017">
    <property type="protein sequence ID" value="GIG88788.1"/>
    <property type="molecule type" value="Genomic_DNA"/>
</dbReference>
<protein>
    <submittedName>
        <fullName evidence="1">Uncharacterized protein</fullName>
    </submittedName>
</protein>
<comment type="caution">
    <text evidence="1">The sequence shown here is derived from an EMBL/GenBank/DDBJ whole genome shotgun (WGS) entry which is preliminary data.</text>
</comment>
<reference evidence="1 2" key="1">
    <citation type="submission" date="2021-01" db="EMBL/GenBank/DDBJ databases">
        <title>Whole genome shotgun sequence of Plantactinospora endophytica NBRC 110450.</title>
        <authorList>
            <person name="Komaki H."/>
            <person name="Tamura T."/>
        </authorList>
    </citation>
    <scope>NUCLEOTIDE SEQUENCE [LARGE SCALE GENOMIC DNA]</scope>
    <source>
        <strain evidence="1 2">NBRC 110450</strain>
    </source>
</reference>
<keyword evidence="2" id="KW-1185">Reference proteome</keyword>
<accession>A0ABQ4E247</accession>
<evidence type="ECO:0000313" key="1">
    <source>
        <dbReference type="EMBL" id="GIG88788.1"/>
    </source>
</evidence>